<dbReference type="Gene3D" id="3.30.60.230">
    <property type="entry name" value="Lsr2, dimerization domain"/>
    <property type="match status" value="1"/>
</dbReference>
<dbReference type="OrthoDB" id="4113332at2"/>
<dbReference type="GO" id="GO:0003677">
    <property type="term" value="F:DNA binding"/>
    <property type="evidence" value="ECO:0007669"/>
    <property type="project" value="UniProtKB-KW"/>
</dbReference>
<reference evidence="5 6" key="1">
    <citation type="submission" date="2019-07" db="EMBL/GenBank/DDBJ databases">
        <title>Tomitella cavernea sp. nov., an actinomycete isolated from soil.</title>
        <authorList>
            <person name="Cheng J."/>
        </authorList>
    </citation>
    <scope>NUCLEOTIDE SEQUENCE [LARGE SCALE GENOMIC DNA]</scope>
    <source>
        <strain evidence="5 6">HY188</strain>
    </source>
</reference>
<dbReference type="InterPro" id="IPR024412">
    <property type="entry name" value="Lsr2_dim_dom"/>
</dbReference>
<accession>A0A516X063</accession>
<keyword evidence="1" id="KW-0238">DNA-binding</keyword>
<sequence>MAKKVTVTLIDDLDRESEAVETVEFGLDGVGYEIDLSEDNAENLRELMRDWIIHSRKVSGRRRGQRASTAPRSTNSREETAAIRRWARDNGFKVSSRGRIPSEVLEAYGRAH</sequence>
<proteinExistence type="predicted"/>
<gene>
    <name evidence="5" type="ORF">FO059_02990</name>
</gene>
<name>A0A516X063_9ACTN</name>
<evidence type="ECO:0000259" key="4">
    <source>
        <dbReference type="Pfam" id="PF23359"/>
    </source>
</evidence>
<protein>
    <submittedName>
        <fullName evidence="5">Lsr2 family protein</fullName>
    </submittedName>
</protein>
<dbReference type="InterPro" id="IPR055370">
    <property type="entry name" value="Lsr2_DNA-bd"/>
</dbReference>
<evidence type="ECO:0000256" key="1">
    <source>
        <dbReference type="ARBA" id="ARBA00023125"/>
    </source>
</evidence>
<feature type="domain" description="Lsr2 dimerization" evidence="3">
    <location>
        <begin position="1"/>
        <end position="58"/>
    </location>
</feature>
<dbReference type="InterPro" id="IPR036625">
    <property type="entry name" value="E3-bd_dom_sf"/>
</dbReference>
<keyword evidence="6" id="KW-1185">Reference proteome</keyword>
<dbReference type="AlphaFoldDB" id="A0A516X063"/>
<dbReference type="Pfam" id="PF23359">
    <property type="entry name" value="Lsr2_DNA-bd"/>
    <property type="match status" value="1"/>
</dbReference>
<feature type="region of interest" description="Disordered" evidence="2">
    <location>
        <begin position="58"/>
        <end position="80"/>
    </location>
</feature>
<evidence type="ECO:0000313" key="6">
    <source>
        <dbReference type="Proteomes" id="UP000317344"/>
    </source>
</evidence>
<dbReference type="KEGG" id="toy:FO059_02990"/>
<evidence type="ECO:0000256" key="2">
    <source>
        <dbReference type="SAM" id="MobiDB-lite"/>
    </source>
</evidence>
<dbReference type="Pfam" id="PF11774">
    <property type="entry name" value="Lsr2"/>
    <property type="match status" value="1"/>
</dbReference>
<dbReference type="RefSeq" id="WP_143906237.1">
    <property type="nucleotide sequence ID" value="NZ_CP041765.1"/>
</dbReference>
<organism evidence="5 6">
    <name type="scientific">Tomitella fengzijianii</name>
    <dbReference type="NCBI Taxonomy" id="2597660"/>
    <lineage>
        <taxon>Bacteria</taxon>
        <taxon>Bacillati</taxon>
        <taxon>Actinomycetota</taxon>
        <taxon>Actinomycetes</taxon>
        <taxon>Mycobacteriales</taxon>
        <taxon>Tomitella</taxon>
    </lineage>
</organism>
<evidence type="ECO:0000259" key="3">
    <source>
        <dbReference type="Pfam" id="PF11774"/>
    </source>
</evidence>
<dbReference type="GO" id="GO:0016746">
    <property type="term" value="F:acyltransferase activity"/>
    <property type="evidence" value="ECO:0007669"/>
    <property type="project" value="InterPro"/>
</dbReference>
<reference evidence="5 6" key="2">
    <citation type="submission" date="2019-07" db="EMBL/GenBank/DDBJ databases">
        <authorList>
            <person name="Huang Y."/>
        </authorList>
    </citation>
    <scope>NUCLEOTIDE SEQUENCE [LARGE SCALE GENOMIC DNA]</scope>
    <source>
        <strain evidence="5 6">HY188</strain>
    </source>
</reference>
<dbReference type="EMBL" id="CP041765">
    <property type="protein sequence ID" value="QDQ96494.1"/>
    <property type="molecule type" value="Genomic_DNA"/>
</dbReference>
<dbReference type="Proteomes" id="UP000317344">
    <property type="component" value="Chromosome"/>
</dbReference>
<dbReference type="Gene3D" id="4.10.320.10">
    <property type="entry name" value="E3-binding domain"/>
    <property type="match status" value="1"/>
</dbReference>
<dbReference type="InterPro" id="IPR042261">
    <property type="entry name" value="Lsr2-like_dimerization"/>
</dbReference>
<feature type="domain" description="Lsr2 DNA-binding" evidence="4">
    <location>
        <begin position="76"/>
        <end position="111"/>
    </location>
</feature>
<evidence type="ECO:0000313" key="5">
    <source>
        <dbReference type="EMBL" id="QDQ96494.1"/>
    </source>
</evidence>